<dbReference type="PANTHER" id="PTHR43861">
    <property type="entry name" value="TRANS-ACONITATE 2-METHYLTRANSFERASE-RELATED"/>
    <property type="match status" value="1"/>
</dbReference>
<dbReference type="CDD" id="cd02440">
    <property type="entry name" value="AdoMet_MTases"/>
    <property type="match status" value="1"/>
</dbReference>
<dbReference type="AlphaFoldDB" id="A0A0P1IRB1"/>
<dbReference type="Gene3D" id="3.40.50.150">
    <property type="entry name" value="Vaccinia Virus protein VP39"/>
    <property type="match status" value="1"/>
</dbReference>
<evidence type="ECO:0000313" key="5">
    <source>
        <dbReference type="Proteomes" id="UP000051260"/>
    </source>
</evidence>
<accession>A0A0P1IRB1</accession>
<evidence type="ECO:0000259" key="3">
    <source>
        <dbReference type="Pfam" id="PF13649"/>
    </source>
</evidence>
<dbReference type="EC" id="2.1.1.164" evidence="4"/>
<proteinExistence type="predicted"/>
<dbReference type="GO" id="GO:0032259">
    <property type="term" value="P:methylation"/>
    <property type="evidence" value="ECO:0007669"/>
    <property type="project" value="UniProtKB-KW"/>
</dbReference>
<dbReference type="GO" id="GO:0102082">
    <property type="term" value="F:demethylrebeccamycin--D-glucose O-methyltransferase activity"/>
    <property type="evidence" value="ECO:0007669"/>
    <property type="project" value="UniProtKB-EC"/>
</dbReference>
<evidence type="ECO:0000256" key="1">
    <source>
        <dbReference type="ARBA" id="ARBA00022603"/>
    </source>
</evidence>
<dbReference type="STRING" id="1715692.RUE5091_04576"/>
<feature type="domain" description="Methyltransferase" evidence="3">
    <location>
        <begin position="46"/>
        <end position="139"/>
    </location>
</feature>
<reference evidence="5" key="1">
    <citation type="submission" date="2015-09" db="EMBL/GenBank/DDBJ databases">
        <authorList>
            <person name="Rodrigo-Torres L."/>
            <person name="Arahal D.R."/>
        </authorList>
    </citation>
    <scope>NUCLEOTIDE SEQUENCE [LARGE SCALE GENOMIC DNA]</scope>
    <source>
        <strain evidence="5">CECT 5091</strain>
    </source>
</reference>
<organism evidence="4 5">
    <name type="scientific">Ruegeria denitrificans</name>
    <dbReference type="NCBI Taxonomy" id="1715692"/>
    <lineage>
        <taxon>Bacteria</taxon>
        <taxon>Pseudomonadati</taxon>
        <taxon>Pseudomonadota</taxon>
        <taxon>Alphaproteobacteria</taxon>
        <taxon>Rhodobacterales</taxon>
        <taxon>Roseobacteraceae</taxon>
        <taxon>Ruegeria</taxon>
    </lineage>
</organism>
<dbReference type="RefSeq" id="WP_058284159.1">
    <property type="nucleotide sequence ID" value="NZ_CYUD01000034.1"/>
</dbReference>
<dbReference type="InterPro" id="IPR041698">
    <property type="entry name" value="Methyltransf_25"/>
</dbReference>
<dbReference type="PANTHER" id="PTHR43861:SF1">
    <property type="entry name" value="TRANS-ACONITATE 2-METHYLTRANSFERASE"/>
    <property type="match status" value="1"/>
</dbReference>
<keyword evidence="2 4" id="KW-0808">Transferase</keyword>
<evidence type="ECO:0000256" key="2">
    <source>
        <dbReference type="ARBA" id="ARBA00022679"/>
    </source>
</evidence>
<sequence length="215" mass="23155">MAALSKDAAFWSKISRKYAADPIRNMEGYLNTLERTKSYLQAEDSVLEIGCGTGSTALLLAPHVAQVTASDLAPGMIEIANEKLAEEELENVTFKVAEVLQHDPNDGSYDAVLAHNLLHLVPDMGHALEHIATLTKPGGVFISKTVCAPESGGFKYGLISRIAIPIMQLLGNAPFVNFVSVAELQHAIELAGFDIVETADQAGLLPSRYIVARRL</sequence>
<keyword evidence="5" id="KW-1185">Reference proteome</keyword>
<gene>
    <name evidence="4" type="primary">rebM_3</name>
    <name evidence="4" type="ORF">RUE5091_04576</name>
</gene>
<dbReference type="EMBL" id="CYUD01000034">
    <property type="protein sequence ID" value="CUK20967.1"/>
    <property type="molecule type" value="Genomic_DNA"/>
</dbReference>
<dbReference type="OrthoDB" id="5642573at2"/>
<name>A0A0P1IRB1_9RHOB</name>
<dbReference type="SUPFAM" id="SSF53335">
    <property type="entry name" value="S-adenosyl-L-methionine-dependent methyltransferases"/>
    <property type="match status" value="1"/>
</dbReference>
<evidence type="ECO:0000313" key="4">
    <source>
        <dbReference type="EMBL" id="CUK20967.1"/>
    </source>
</evidence>
<keyword evidence="1 4" id="KW-0489">Methyltransferase</keyword>
<protein>
    <submittedName>
        <fullName evidence="4">Demethylrebeccamycin-D-glucose O-methyltransferase</fullName>
        <ecNumber evidence="4">2.1.1.164</ecNumber>
    </submittedName>
</protein>
<dbReference type="Pfam" id="PF13649">
    <property type="entry name" value="Methyltransf_25"/>
    <property type="match status" value="1"/>
</dbReference>
<dbReference type="InterPro" id="IPR029063">
    <property type="entry name" value="SAM-dependent_MTases_sf"/>
</dbReference>
<dbReference type="Proteomes" id="UP000051260">
    <property type="component" value="Unassembled WGS sequence"/>
</dbReference>